<dbReference type="RefSeq" id="WP_071974224.1">
    <property type="nucleotide sequence ID" value="NZ_CP018080.1"/>
</dbReference>
<dbReference type="Gene3D" id="3.90.76.10">
    <property type="entry name" value="Dipeptide-binding Protein, Domain 1"/>
    <property type="match status" value="1"/>
</dbReference>
<keyword evidence="4" id="KW-0732">Signal</keyword>
<dbReference type="Gene3D" id="3.40.190.10">
    <property type="entry name" value="Periplasmic binding protein-like II"/>
    <property type="match status" value="1"/>
</dbReference>
<dbReference type="GO" id="GO:1904680">
    <property type="term" value="F:peptide transmembrane transporter activity"/>
    <property type="evidence" value="ECO:0007669"/>
    <property type="project" value="TreeGrafter"/>
</dbReference>
<evidence type="ECO:0000256" key="3">
    <source>
        <dbReference type="ARBA" id="ARBA00022448"/>
    </source>
</evidence>
<evidence type="ECO:0000313" key="6">
    <source>
        <dbReference type="EMBL" id="APE45913.1"/>
    </source>
</evidence>
<sequence length="478" mass="52424">MTIIAQARLGIHDPHDCTDANDELTILHAIYDTLVRRDGQDFAPLLARKWEVSDDARTWTFQLAEDGRFHDGTPCDAPAVIENLRRMAREDKGYTLGAPAVWRQYLGSADYAAPDSHTLRLTLATPMADLLDVLEQGFIASPAAFGALDAGDMTAHVGTGPYRIDTIAPDRITAVRVDRHFEPLPPNDRITWQLETSSRARQALLAEGAVQVANALDFESSRALGPMRHEFLSPVAIIYLLNAAKGPLADARVRRALSLAVDREALIDTVVGGAARPLRGFVSPNHFGAGTGAGATCDRDKARALLADAGHDTGLTLHVDCPTRLPDEAEILTAALGDQLAEVNITLEVHVHPEREDYAHMVRRKEIRDLCVFDSSPMSTYRVLYEKIDSRIAGSWWQGYANPRIEALIDEGRTTTDRAARAALWREAYALLQDDPAWLTLYNPLKVIGIAGDHPDFTMPADGVIDVRALPQLTEEPA</sequence>
<evidence type="ECO:0000313" key="7">
    <source>
        <dbReference type="Proteomes" id="UP000181897"/>
    </source>
</evidence>
<accession>A0A1J0WNE7</accession>
<dbReference type="PIRSF" id="PIRSF002741">
    <property type="entry name" value="MppA"/>
    <property type="match status" value="1"/>
</dbReference>
<gene>
    <name evidence="6" type="ORF">BOO69_20335</name>
</gene>
<evidence type="ECO:0000256" key="4">
    <source>
        <dbReference type="ARBA" id="ARBA00022729"/>
    </source>
</evidence>
<dbReference type="Gene3D" id="3.10.105.10">
    <property type="entry name" value="Dipeptide-binding Protein, Domain 3"/>
    <property type="match status" value="1"/>
</dbReference>
<proteinExistence type="inferred from homology"/>
<dbReference type="AlphaFoldDB" id="A0A1J0WNE7"/>
<organism evidence="6 7">
    <name type="scientific">Sulfitobacter alexandrii</name>
    <dbReference type="NCBI Taxonomy" id="1917485"/>
    <lineage>
        <taxon>Bacteria</taxon>
        <taxon>Pseudomonadati</taxon>
        <taxon>Pseudomonadota</taxon>
        <taxon>Alphaproteobacteria</taxon>
        <taxon>Rhodobacterales</taxon>
        <taxon>Roseobacteraceae</taxon>
        <taxon>Sulfitobacter</taxon>
    </lineage>
</organism>
<dbReference type="InterPro" id="IPR030678">
    <property type="entry name" value="Peptide/Ni-bd"/>
</dbReference>
<keyword evidence="7" id="KW-1185">Reference proteome</keyword>
<dbReference type="Proteomes" id="UP000181897">
    <property type="component" value="Plasmid unnamed4"/>
</dbReference>
<dbReference type="InterPro" id="IPR000914">
    <property type="entry name" value="SBP_5_dom"/>
</dbReference>
<dbReference type="GO" id="GO:0015833">
    <property type="term" value="P:peptide transport"/>
    <property type="evidence" value="ECO:0007669"/>
    <property type="project" value="TreeGrafter"/>
</dbReference>
<dbReference type="OrthoDB" id="9803988at2"/>
<evidence type="ECO:0000256" key="1">
    <source>
        <dbReference type="ARBA" id="ARBA00004418"/>
    </source>
</evidence>
<comment type="similarity">
    <text evidence="2">Belongs to the bacterial solute-binding protein 5 family.</text>
</comment>
<dbReference type="KEGG" id="suam:BOO69_20335"/>
<dbReference type="SUPFAM" id="SSF53850">
    <property type="entry name" value="Periplasmic binding protein-like II"/>
    <property type="match status" value="1"/>
</dbReference>
<protein>
    <submittedName>
        <fullName evidence="6">Peptide ABC transporter substrate-binding protein</fullName>
    </submittedName>
</protein>
<keyword evidence="6" id="KW-0614">Plasmid</keyword>
<comment type="subcellular location">
    <subcellularLocation>
        <location evidence="1">Periplasm</location>
    </subcellularLocation>
</comment>
<dbReference type="GO" id="GO:0030288">
    <property type="term" value="C:outer membrane-bounded periplasmic space"/>
    <property type="evidence" value="ECO:0007669"/>
    <property type="project" value="UniProtKB-ARBA"/>
</dbReference>
<evidence type="ECO:0000256" key="2">
    <source>
        <dbReference type="ARBA" id="ARBA00005695"/>
    </source>
</evidence>
<geneLocation type="plasmid" evidence="6 7">
    <name>unnamed4</name>
</geneLocation>
<feature type="domain" description="Solute-binding protein family 5" evidence="5">
    <location>
        <begin position="42"/>
        <end position="354"/>
    </location>
</feature>
<reference evidence="6 7" key="1">
    <citation type="submission" date="2016-11" db="EMBL/GenBank/DDBJ databases">
        <title>Complete genome sequence of Sulfitobacter sp. AM1-D1, a toxic bacteria associated with marine dinoflagellate Alexandrium minutum in East China Sea.</title>
        <authorList>
            <person name="Yang Q."/>
            <person name="Zhang X."/>
            <person name="Tian X."/>
        </authorList>
    </citation>
    <scope>NUCLEOTIDE SEQUENCE [LARGE SCALE GENOMIC DNA]</scope>
    <source>
        <strain evidence="6 7">AM1-D1</strain>
        <plasmid evidence="6 7">unnamed4</plasmid>
    </source>
</reference>
<dbReference type="EMBL" id="CP018080">
    <property type="protein sequence ID" value="APE45913.1"/>
    <property type="molecule type" value="Genomic_DNA"/>
</dbReference>
<dbReference type="Pfam" id="PF00496">
    <property type="entry name" value="SBP_bac_5"/>
    <property type="match status" value="1"/>
</dbReference>
<dbReference type="PANTHER" id="PTHR30290">
    <property type="entry name" value="PERIPLASMIC BINDING COMPONENT OF ABC TRANSPORTER"/>
    <property type="match status" value="1"/>
</dbReference>
<dbReference type="GO" id="GO:0043190">
    <property type="term" value="C:ATP-binding cassette (ABC) transporter complex"/>
    <property type="evidence" value="ECO:0007669"/>
    <property type="project" value="InterPro"/>
</dbReference>
<keyword evidence="3" id="KW-0813">Transport</keyword>
<dbReference type="InterPro" id="IPR039424">
    <property type="entry name" value="SBP_5"/>
</dbReference>
<dbReference type="PANTHER" id="PTHR30290:SF10">
    <property type="entry name" value="PERIPLASMIC OLIGOPEPTIDE-BINDING PROTEIN-RELATED"/>
    <property type="match status" value="1"/>
</dbReference>
<name>A0A1J0WNE7_9RHOB</name>
<evidence type="ECO:0000259" key="5">
    <source>
        <dbReference type="Pfam" id="PF00496"/>
    </source>
</evidence>